<accession>A0A072NXP7</accession>
<evidence type="ECO:0000256" key="1">
    <source>
        <dbReference type="ARBA" id="ARBA00004141"/>
    </source>
</evidence>
<dbReference type="AlphaFoldDB" id="A0A072NXP7"/>
<dbReference type="Proteomes" id="UP000027920">
    <property type="component" value="Unassembled WGS sequence"/>
</dbReference>
<keyword evidence="10 13" id="KW-0472">Membrane</keyword>
<organism evidence="14 15">
    <name type="scientific">Exophiala aquamarina CBS 119918</name>
    <dbReference type="NCBI Taxonomy" id="1182545"/>
    <lineage>
        <taxon>Eukaryota</taxon>
        <taxon>Fungi</taxon>
        <taxon>Dikarya</taxon>
        <taxon>Ascomycota</taxon>
        <taxon>Pezizomycotina</taxon>
        <taxon>Eurotiomycetes</taxon>
        <taxon>Chaetothyriomycetidae</taxon>
        <taxon>Chaetothyriales</taxon>
        <taxon>Herpotrichiellaceae</taxon>
        <taxon>Exophiala</taxon>
    </lineage>
</organism>
<feature type="transmembrane region" description="Helical" evidence="13">
    <location>
        <begin position="148"/>
        <end position="168"/>
    </location>
</feature>
<evidence type="ECO:0000256" key="8">
    <source>
        <dbReference type="ARBA" id="ARBA00023011"/>
    </source>
</evidence>
<feature type="transmembrane region" description="Helical" evidence="13">
    <location>
        <begin position="313"/>
        <end position="332"/>
    </location>
</feature>
<name>A0A072NXP7_9EURO</name>
<dbReference type="GeneID" id="25287000"/>
<dbReference type="EMBL" id="AMGV01000021">
    <property type="protein sequence ID" value="KEF51768.1"/>
    <property type="molecule type" value="Genomic_DNA"/>
</dbReference>
<comment type="similarity">
    <text evidence="2 13">Belongs to the ERG4/ERG24 family.</text>
</comment>
<keyword evidence="3 13" id="KW-0444">Lipid biosynthesis</keyword>
<dbReference type="GO" id="GO:0006696">
    <property type="term" value="P:ergosterol biosynthetic process"/>
    <property type="evidence" value="ECO:0007669"/>
    <property type="project" value="TreeGrafter"/>
</dbReference>
<dbReference type="PROSITE" id="PS01018">
    <property type="entry name" value="STEROL_REDUCT_2"/>
    <property type="match status" value="1"/>
</dbReference>
<evidence type="ECO:0000313" key="15">
    <source>
        <dbReference type="Proteomes" id="UP000027920"/>
    </source>
</evidence>
<evidence type="ECO:0000313" key="14">
    <source>
        <dbReference type="EMBL" id="KEF51768.1"/>
    </source>
</evidence>
<dbReference type="InterPro" id="IPR001171">
    <property type="entry name" value="ERG24_DHCR-like"/>
</dbReference>
<keyword evidence="4 13" id="KW-0812">Transmembrane</keyword>
<gene>
    <name evidence="14" type="ORF">A1O9_12105</name>
</gene>
<feature type="transmembrane region" description="Helical" evidence="13">
    <location>
        <begin position="114"/>
        <end position="136"/>
    </location>
</feature>
<dbReference type="STRING" id="1182545.A0A072NXP7"/>
<dbReference type="Pfam" id="PF01222">
    <property type="entry name" value="ERG4_ERG24"/>
    <property type="match status" value="1"/>
</dbReference>
<feature type="transmembrane region" description="Helical" evidence="13">
    <location>
        <begin position="425"/>
        <end position="445"/>
    </location>
</feature>
<dbReference type="PROSITE" id="PS51257">
    <property type="entry name" value="PROKAR_LIPOPROTEIN"/>
    <property type="match status" value="1"/>
</dbReference>
<evidence type="ECO:0000256" key="3">
    <source>
        <dbReference type="ARBA" id="ARBA00022516"/>
    </source>
</evidence>
<evidence type="ECO:0000256" key="6">
    <source>
        <dbReference type="ARBA" id="ARBA00022989"/>
    </source>
</evidence>
<evidence type="ECO:0000256" key="13">
    <source>
        <dbReference type="RuleBase" id="RU369120"/>
    </source>
</evidence>
<dbReference type="GO" id="GO:0050613">
    <property type="term" value="F:Delta14-sterol reductase activity"/>
    <property type="evidence" value="ECO:0007669"/>
    <property type="project" value="TreeGrafter"/>
</dbReference>
<dbReference type="HOGENOM" id="CLU_015631_0_3_1"/>
<keyword evidence="15" id="KW-1185">Reference proteome</keyword>
<evidence type="ECO:0000256" key="2">
    <source>
        <dbReference type="ARBA" id="ARBA00005402"/>
    </source>
</evidence>
<feature type="transmembrane region" description="Helical" evidence="13">
    <location>
        <begin position="12"/>
        <end position="33"/>
    </location>
</feature>
<evidence type="ECO:0000256" key="7">
    <source>
        <dbReference type="ARBA" id="ARBA00023002"/>
    </source>
</evidence>
<keyword evidence="6 13" id="KW-1133">Transmembrane helix</keyword>
<evidence type="ECO:0000256" key="5">
    <source>
        <dbReference type="ARBA" id="ARBA00022955"/>
    </source>
</evidence>
<dbReference type="PANTHER" id="PTHR21257">
    <property type="entry name" value="DELTA(14)-STEROL REDUCTASE"/>
    <property type="match status" value="1"/>
</dbReference>
<dbReference type="PROSITE" id="PS01017">
    <property type="entry name" value="STEROL_REDUCT_1"/>
    <property type="match status" value="1"/>
</dbReference>
<evidence type="ECO:0000256" key="10">
    <source>
        <dbReference type="ARBA" id="ARBA00023136"/>
    </source>
</evidence>
<evidence type="ECO:0000256" key="12">
    <source>
        <dbReference type="ARBA" id="ARBA00023221"/>
    </source>
</evidence>
<keyword evidence="5 13" id="KW-0752">Steroid biosynthesis</keyword>
<protein>
    <recommendedName>
        <fullName evidence="13">Delta(14)-sterol reductase</fullName>
    </recommendedName>
    <alternativeName>
        <fullName evidence="13">C-14 sterol reductase</fullName>
    </alternativeName>
    <alternativeName>
        <fullName evidence="13">Sterol C14-reductase</fullName>
    </alternativeName>
</protein>
<comment type="caution">
    <text evidence="14">The sequence shown here is derived from an EMBL/GenBank/DDBJ whole genome shotgun (WGS) entry which is preliminary data.</text>
</comment>
<comment type="subcellular location">
    <subcellularLocation>
        <location evidence="1">Membrane</location>
        <topology evidence="1">Multi-pass membrane protein</topology>
    </subcellularLocation>
</comment>
<evidence type="ECO:0000256" key="11">
    <source>
        <dbReference type="ARBA" id="ARBA00023166"/>
    </source>
</evidence>
<dbReference type="PANTHER" id="PTHR21257:SF52">
    <property type="entry name" value="DELTA(14)-STEROL REDUCTASE TM7SF2"/>
    <property type="match status" value="1"/>
</dbReference>
<keyword evidence="7 13" id="KW-0560">Oxidoreductase</keyword>
<evidence type="ECO:0000256" key="9">
    <source>
        <dbReference type="ARBA" id="ARBA00023098"/>
    </source>
</evidence>
<keyword evidence="8 13" id="KW-0756">Sterol biosynthesis</keyword>
<dbReference type="Gene3D" id="1.20.120.1630">
    <property type="match status" value="1"/>
</dbReference>
<dbReference type="GO" id="GO:0005789">
    <property type="term" value="C:endoplasmic reticulum membrane"/>
    <property type="evidence" value="ECO:0007669"/>
    <property type="project" value="TreeGrafter"/>
</dbReference>
<reference evidence="14 15" key="1">
    <citation type="submission" date="2013-03" db="EMBL/GenBank/DDBJ databases">
        <title>The Genome Sequence of Exophiala aquamarina CBS 119918.</title>
        <authorList>
            <consortium name="The Broad Institute Genomics Platform"/>
            <person name="Cuomo C."/>
            <person name="de Hoog S."/>
            <person name="Gorbushina A."/>
            <person name="Walker B."/>
            <person name="Young S.K."/>
            <person name="Zeng Q."/>
            <person name="Gargeya S."/>
            <person name="Fitzgerald M."/>
            <person name="Haas B."/>
            <person name="Abouelleil A."/>
            <person name="Allen A.W."/>
            <person name="Alvarado L."/>
            <person name="Arachchi H.M."/>
            <person name="Berlin A.M."/>
            <person name="Chapman S.B."/>
            <person name="Gainer-Dewar J."/>
            <person name="Goldberg J."/>
            <person name="Griggs A."/>
            <person name="Gujja S."/>
            <person name="Hansen M."/>
            <person name="Howarth C."/>
            <person name="Imamovic A."/>
            <person name="Ireland A."/>
            <person name="Larimer J."/>
            <person name="McCowan C."/>
            <person name="Murphy C."/>
            <person name="Pearson M."/>
            <person name="Poon T.W."/>
            <person name="Priest M."/>
            <person name="Roberts A."/>
            <person name="Saif S."/>
            <person name="Shea T."/>
            <person name="Sisk P."/>
            <person name="Sykes S."/>
            <person name="Wortman J."/>
            <person name="Nusbaum C."/>
            <person name="Birren B."/>
        </authorList>
    </citation>
    <scope>NUCLEOTIDE SEQUENCE [LARGE SCALE GENOMIC DNA]</scope>
    <source>
        <strain evidence="14 15">CBS 119918</strain>
    </source>
</reference>
<keyword evidence="11 13" id="KW-1207">Sterol metabolism</keyword>
<evidence type="ECO:0000256" key="4">
    <source>
        <dbReference type="ARBA" id="ARBA00022692"/>
    </source>
</evidence>
<dbReference type="InterPro" id="IPR018083">
    <property type="entry name" value="Sterol_reductase_CS"/>
</dbReference>
<proteinExistence type="inferred from homology"/>
<feature type="transmembrane region" description="Helical" evidence="13">
    <location>
        <begin position="283"/>
        <end position="301"/>
    </location>
</feature>
<keyword evidence="12 13" id="KW-0753">Steroid metabolism</keyword>
<feature type="transmembrane region" description="Helical" evidence="13">
    <location>
        <begin position="70"/>
        <end position="93"/>
    </location>
</feature>
<keyword evidence="9 13" id="KW-0443">Lipid metabolism</keyword>
<dbReference type="VEuPathDB" id="FungiDB:A1O9_12105"/>
<dbReference type="OrthoDB" id="10262235at2759"/>
<dbReference type="RefSeq" id="XP_013254358.1">
    <property type="nucleotide sequence ID" value="XM_013398904.1"/>
</dbReference>
<sequence>MAVEKAEHEFGGPLGAAGIVFGLPIFMNVLFLACNDISGCPAPALLRPRSLTWGSLKPQIPWPEDGIRGFASWSATGWVLAYYLVSLVLFRVLPAKEVLGTKLRESGKQLRYRFNAFLSSVAQLVLCVFGTYIHGADFFLWTWIVENYLQLLTANLILALFISVAVYARSFSVKPGNPQLRELARGGQTGNFIYDFFIGRELNPRVHVPLIGEVDLKTWLGMRPGLTGWVLLNGAFAAKQYRVYGFLSDSMVFLMAVQATYVLEGQYAEQGIVGMMDFKTDGLGFMLTFGDIVWVPFLYSTQCRYLATYPVHMGPYGLTAMGIIFAVGLYIFRASNAQKILFRENPHDLAFKNMSYIKTRRGPRLLTGGWWGQARHINYLGDWLQSLPFCLPTGIAGYVILPAGSAIGVRAVTMLDGRQVVPGDAAGWGLLVTYFYSAWFGLLLIHRERRDDRVCAEKYGDDWVEYKKTVRWRILPGMY</sequence>